<dbReference type="Pfam" id="PF04892">
    <property type="entry name" value="VanZ"/>
    <property type="match status" value="1"/>
</dbReference>
<evidence type="ECO:0000256" key="2">
    <source>
        <dbReference type="SAM" id="Phobius"/>
    </source>
</evidence>
<feature type="region of interest" description="Disordered" evidence="1">
    <location>
        <begin position="222"/>
        <end position="303"/>
    </location>
</feature>
<reference evidence="4" key="1">
    <citation type="submission" date="2023-11" db="EMBL/GenBank/DDBJ databases">
        <title>The genome sequences of three competitors of mushroom-forming fungi.</title>
        <authorList>
            <person name="Beijen E."/>
            <person name="Ohm R.A."/>
        </authorList>
    </citation>
    <scope>NUCLEOTIDE SEQUENCE</scope>
    <source>
        <strain evidence="4">CBS 100526</strain>
    </source>
</reference>
<dbReference type="RefSeq" id="XP_062751014.1">
    <property type="nucleotide sequence ID" value="XM_062894029.1"/>
</dbReference>
<feature type="transmembrane region" description="Helical" evidence="2">
    <location>
        <begin position="102"/>
        <end position="124"/>
    </location>
</feature>
<dbReference type="PANTHER" id="PTHR28008">
    <property type="entry name" value="DOMAIN PROTEIN, PUTATIVE (AFU_ORTHOLOGUE AFUA_3G10980)-RELATED"/>
    <property type="match status" value="1"/>
</dbReference>
<feature type="compositionally biased region" description="Acidic residues" evidence="1">
    <location>
        <begin position="258"/>
        <end position="275"/>
    </location>
</feature>
<dbReference type="Proteomes" id="UP001273209">
    <property type="component" value="Unassembled WGS sequence"/>
</dbReference>
<evidence type="ECO:0000256" key="1">
    <source>
        <dbReference type="SAM" id="MobiDB-lite"/>
    </source>
</evidence>
<gene>
    <name evidence="4" type="ORF">Triagg1_10000</name>
</gene>
<keyword evidence="2" id="KW-0472">Membrane</keyword>
<evidence type="ECO:0000313" key="5">
    <source>
        <dbReference type="Proteomes" id="UP001273209"/>
    </source>
</evidence>
<feature type="domain" description="VanZ-like" evidence="3">
    <location>
        <begin position="133"/>
        <end position="210"/>
    </location>
</feature>
<feature type="compositionally biased region" description="Basic and acidic residues" evidence="1">
    <location>
        <begin position="288"/>
        <end position="303"/>
    </location>
</feature>
<dbReference type="NCBIfam" id="NF037970">
    <property type="entry name" value="vanZ_1"/>
    <property type="match status" value="1"/>
</dbReference>
<protein>
    <recommendedName>
        <fullName evidence="3">VanZ-like domain-containing protein</fullName>
    </recommendedName>
</protein>
<keyword evidence="2" id="KW-0812">Transmembrane</keyword>
<organism evidence="4 5">
    <name type="scientific">Trichoderma aggressivum f. europaeum</name>
    <dbReference type="NCBI Taxonomy" id="173218"/>
    <lineage>
        <taxon>Eukaryota</taxon>
        <taxon>Fungi</taxon>
        <taxon>Dikarya</taxon>
        <taxon>Ascomycota</taxon>
        <taxon>Pezizomycotina</taxon>
        <taxon>Sordariomycetes</taxon>
        <taxon>Hypocreomycetidae</taxon>
        <taxon>Hypocreales</taxon>
        <taxon>Hypocreaceae</taxon>
        <taxon>Trichoderma</taxon>
    </lineage>
</organism>
<evidence type="ECO:0000313" key="4">
    <source>
        <dbReference type="EMBL" id="KAK4062125.1"/>
    </source>
</evidence>
<comment type="caution">
    <text evidence="4">The sequence shown here is derived from an EMBL/GenBank/DDBJ whole genome shotgun (WGS) entry which is preliminary data.</text>
</comment>
<keyword evidence="2" id="KW-1133">Transmembrane helix</keyword>
<dbReference type="GeneID" id="87913929"/>
<feature type="transmembrane region" description="Helical" evidence="2">
    <location>
        <begin position="160"/>
        <end position="179"/>
    </location>
</feature>
<feature type="compositionally biased region" description="Polar residues" evidence="1">
    <location>
        <begin position="241"/>
        <end position="253"/>
    </location>
</feature>
<dbReference type="PANTHER" id="PTHR28008:SF1">
    <property type="entry name" value="DOMAIN PROTEIN, PUTATIVE (AFU_ORTHOLOGUE AFUA_3G10980)-RELATED"/>
    <property type="match status" value="1"/>
</dbReference>
<feature type="transmembrane region" description="Helical" evidence="2">
    <location>
        <begin position="136"/>
        <end position="153"/>
    </location>
</feature>
<proteinExistence type="predicted"/>
<sequence length="303" mass="33239">MGQRRSIDRDGGQEIATNGDDLAEFRWIAIAWFVCGSRGEVEDLGGLYVWGTLPQSGDFALGHCPAAAGPVVPAQAPLWGAVPDSWSRATQEVLLHGNIDKACFALTGSMHAAAMSACGLSGAWAYVLGAYVNDKVLHFVTFFLLTVVFYWVVDTNRRRILHMTLVVCTLILGVGSEFVQSFLPNDRDFDIYDIVANIVGSLLGLGICAWYHKRMLERKRQRKHYDAVPGEDTEDVELGQGQESGITDASSRSRTLEEEVDNWDENAEDNWDDDNASIPDTPSPAIAKETDAAGAREAKKRTD</sequence>
<evidence type="ECO:0000259" key="3">
    <source>
        <dbReference type="Pfam" id="PF04892"/>
    </source>
</evidence>
<dbReference type="AlphaFoldDB" id="A0AAE1I9L8"/>
<accession>A0AAE1I9L8</accession>
<dbReference type="InterPro" id="IPR006976">
    <property type="entry name" value="VanZ-like"/>
</dbReference>
<feature type="transmembrane region" description="Helical" evidence="2">
    <location>
        <begin position="191"/>
        <end position="212"/>
    </location>
</feature>
<name>A0AAE1I9L8_9HYPO</name>
<keyword evidence="5" id="KW-1185">Reference proteome</keyword>
<dbReference type="EMBL" id="JAWRVG010000063">
    <property type="protein sequence ID" value="KAK4062125.1"/>
    <property type="molecule type" value="Genomic_DNA"/>
</dbReference>